<protein>
    <recommendedName>
        <fullName evidence="3">Regulator of chromosome condensation (RCC1) repeat-containing protein</fullName>
    </recommendedName>
</protein>
<accession>A0A2T5IX03</accession>
<gene>
    <name evidence="1" type="ORF">C8N29_1111</name>
</gene>
<dbReference type="InterPro" id="IPR000408">
    <property type="entry name" value="Reg_chr_condens"/>
</dbReference>
<dbReference type="EMBL" id="QAON01000011">
    <property type="protein sequence ID" value="PTQ88480.1"/>
    <property type="molecule type" value="Genomic_DNA"/>
</dbReference>
<name>A0A2T5IX03_9GAMM</name>
<dbReference type="OrthoDB" id="27389at2"/>
<keyword evidence="2" id="KW-1185">Reference proteome</keyword>
<dbReference type="InterPro" id="IPR009091">
    <property type="entry name" value="RCC1/BLIP-II"/>
</dbReference>
<organism evidence="1 2">
    <name type="scientific">Agitococcus lubricus</name>
    <dbReference type="NCBI Taxonomy" id="1077255"/>
    <lineage>
        <taxon>Bacteria</taxon>
        <taxon>Pseudomonadati</taxon>
        <taxon>Pseudomonadota</taxon>
        <taxon>Gammaproteobacteria</taxon>
        <taxon>Moraxellales</taxon>
        <taxon>Moraxellaceae</taxon>
        <taxon>Agitococcus</taxon>
    </lineage>
</organism>
<evidence type="ECO:0000313" key="1">
    <source>
        <dbReference type="EMBL" id="PTQ88480.1"/>
    </source>
</evidence>
<comment type="caution">
    <text evidence="1">The sequence shown here is derived from an EMBL/GenBank/DDBJ whole genome shotgun (WGS) entry which is preliminary data.</text>
</comment>
<dbReference type="Pfam" id="PF00415">
    <property type="entry name" value="RCC1"/>
    <property type="match status" value="1"/>
</dbReference>
<dbReference type="SUPFAM" id="SSF50985">
    <property type="entry name" value="RCC1/BLIP-II"/>
    <property type="match status" value="1"/>
</dbReference>
<evidence type="ECO:0000313" key="2">
    <source>
        <dbReference type="Proteomes" id="UP000244223"/>
    </source>
</evidence>
<dbReference type="Gene3D" id="2.130.10.30">
    <property type="entry name" value="Regulator of chromosome condensation 1/beta-lactamase-inhibitor protein II"/>
    <property type="match status" value="1"/>
</dbReference>
<dbReference type="Proteomes" id="UP000244223">
    <property type="component" value="Unassembled WGS sequence"/>
</dbReference>
<proteinExistence type="predicted"/>
<evidence type="ECO:0008006" key="3">
    <source>
        <dbReference type="Google" id="ProtNLM"/>
    </source>
</evidence>
<reference evidence="1 2" key="1">
    <citation type="submission" date="2018-04" db="EMBL/GenBank/DDBJ databases">
        <title>Genomic Encyclopedia of Archaeal and Bacterial Type Strains, Phase II (KMG-II): from individual species to whole genera.</title>
        <authorList>
            <person name="Goeker M."/>
        </authorList>
    </citation>
    <scope>NUCLEOTIDE SEQUENCE [LARGE SCALE GENOMIC DNA]</scope>
    <source>
        <strain evidence="1 2">DSM 5822</strain>
    </source>
</reference>
<sequence>MYHDKQAVKIIATLDGVVALKSTGRVDLLFKPLGVLETLVRNVRTFVEQGVEIKAYELHLPLPVVSMGSDISTYYFLLNDGSVHAIGDNDRGQLGQGNLSDYKKLVKVKNIGRIIQITERKPIAIDEKGRLWRWGSSIYWRPDLAGGNSNREPYPINTFTDGRLAFIVANNYSAALGLNNGEVRFFLGERGGLRGTGKSSSQTDSSKYLLVPEKSLWSWK</sequence>
<dbReference type="RefSeq" id="WP_107866125.1">
    <property type="nucleotide sequence ID" value="NZ_QAON01000011.1"/>
</dbReference>
<dbReference type="AlphaFoldDB" id="A0A2T5IX03"/>